<dbReference type="GO" id="GO:0045490">
    <property type="term" value="P:pectin catabolic process"/>
    <property type="evidence" value="ECO:0007669"/>
    <property type="project" value="InterPro"/>
</dbReference>
<dbReference type="EMBL" id="VNJI01000019">
    <property type="protein sequence ID" value="TVY08914.1"/>
    <property type="molecule type" value="Genomic_DNA"/>
</dbReference>
<dbReference type="InterPro" id="IPR011659">
    <property type="entry name" value="WD40"/>
</dbReference>
<dbReference type="Pfam" id="PF14583">
    <property type="entry name" value="Pectate_lyase22"/>
    <property type="match status" value="1"/>
</dbReference>
<dbReference type="InterPro" id="IPR027946">
    <property type="entry name" value="Ogl_dom"/>
</dbReference>
<dbReference type="RefSeq" id="WP_144848788.1">
    <property type="nucleotide sequence ID" value="NZ_VNJI01000019.1"/>
</dbReference>
<evidence type="ECO:0000313" key="2">
    <source>
        <dbReference type="EMBL" id="TVY08914.1"/>
    </source>
</evidence>
<dbReference type="Proteomes" id="UP000317036">
    <property type="component" value="Unassembled WGS sequence"/>
</dbReference>
<dbReference type="SUPFAM" id="SSF82171">
    <property type="entry name" value="DPP6 N-terminal domain-like"/>
    <property type="match status" value="1"/>
</dbReference>
<dbReference type="PANTHER" id="PTHR36842">
    <property type="entry name" value="PROTEIN TOLB HOMOLOG"/>
    <property type="match status" value="1"/>
</dbReference>
<name>A0A559K9W5_9BACL</name>
<dbReference type="PANTHER" id="PTHR36842:SF1">
    <property type="entry name" value="PROTEIN TOLB"/>
    <property type="match status" value="1"/>
</dbReference>
<gene>
    <name evidence="2" type="ORF">FPZ49_16730</name>
</gene>
<sequence length="384" mass="44189">MINEKGKVWPSEEKRYTDPKSGVAIRQLTNFKGHSRHLYFTENGWYDGGNKILFVSDRHNCTNLYSLELATGEITQLTELGPEHSDLSVCLNPSGTHAYYRMGQKIISLDLLTLKEELVFQGMEGFKTGQITCTADNSYLLVSLSEDFSNRIRLDLTNGYVGHQELMEAKPLCRIARISTRSDGGWEILHEDRAWIGHLNASPTNPNLLTFCHEGPWHLVDHRIWGMDLSNGSIWKIRERKEPFELVGHEYWHEDGVHVGYHGFKADRSAGFFGKIRYDNTELEEVEFEFVNWHAHSQGFDQVVVDGRFPLNDLIYWKRINGVFGPPRVLCEHRCSFHSQYVHAHPRFSPDGRQLLFTSDRSGYANVYLLDLPDDPETLPLYEG</sequence>
<feature type="domain" description="Oligogalacturonate lyase" evidence="1">
    <location>
        <begin position="5"/>
        <end position="269"/>
    </location>
</feature>
<dbReference type="Gene3D" id="2.130.10.10">
    <property type="entry name" value="YVTN repeat-like/Quinoprotein amine dehydrogenase"/>
    <property type="match status" value="1"/>
</dbReference>
<keyword evidence="2" id="KW-0456">Lyase</keyword>
<dbReference type="InterPro" id="IPR015943">
    <property type="entry name" value="WD40/YVTN_repeat-like_dom_sf"/>
</dbReference>
<dbReference type="GO" id="GO:0047487">
    <property type="term" value="F:oligogalacturonide lyase activity"/>
    <property type="evidence" value="ECO:0007669"/>
    <property type="project" value="InterPro"/>
</dbReference>
<evidence type="ECO:0000313" key="3">
    <source>
        <dbReference type="Proteomes" id="UP000317036"/>
    </source>
</evidence>
<keyword evidence="3" id="KW-1185">Reference proteome</keyword>
<dbReference type="Pfam" id="PF07676">
    <property type="entry name" value="PD40"/>
    <property type="match status" value="1"/>
</dbReference>
<reference evidence="2 3" key="1">
    <citation type="submission" date="2019-07" db="EMBL/GenBank/DDBJ databases">
        <authorList>
            <person name="Kim J."/>
        </authorList>
    </citation>
    <scope>NUCLEOTIDE SEQUENCE [LARGE SCALE GENOMIC DNA]</scope>
    <source>
        <strain evidence="2 3">JC52</strain>
    </source>
</reference>
<proteinExistence type="predicted"/>
<dbReference type="OrthoDB" id="8432779at2"/>
<dbReference type="AlphaFoldDB" id="A0A559K9W5"/>
<organism evidence="2 3">
    <name type="scientific">Paenibacillus cremeus</name>
    <dbReference type="NCBI Taxonomy" id="2163881"/>
    <lineage>
        <taxon>Bacteria</taxon>
        <taxon>Bacillati</taxon>
        <taxon>Bacillota</taxon>
        <taxon>Bacilli</taxon>
        <taxon>Bacillales</taxon>
        <taxon>Paenibacillaceae</taxon>
        <taxon>Paenibacillus</taxon>
    </lineage>
</organism>
<evidence type="ECO:0000259" key="1">
    <source>
        <dbReference type="Pfam" id="PF14583"/>
    </source>
</evidence>
<protein>
    <submittedName>
        <fullName evidence="2">Oligogalacturonide lyase</fullName>
    </submittedName>
</protein>
<accession>A0A559K9W5</accession>
<comment type="caution">
    <text evidence="2">The sequence shown here is derived from an EMBL/GenBank/DDBJ whole genome shotgun (WGS) entry which is preliminary data.</text>
</comment>